<reference evidence="1" key="1">
    <citation type="journal article" date="2015" name="Nature">
        <title>Complex archaea that bridge the gap between prokaryotes and eukaryotes.</title>
        <authorList>
            <person name="Spang A."/>
            <person name="Saw J.H."/>
            <person name="Jorgensen S.L."/>
            <person name="Zaremba-Niedzwiedzka K."/>
            <person name="Martijn J."/>
            <person name="Lind A.E."/>
            <person name="van Eijk R."/>
            <person name="Schleper C."/>
            <person name="Guy L."/>
            <person name="Ettema T.J."/>
        </authorList>
    </citation>
    <scope>NUCLEOTIDE SEQUENCE</scope>
</reference>
<comment type="caution">
    <text evidence="1">The sequence shown here is derived from an EMBL/GenBank/DDBJ whole genome shotgun (WGS) entry which is preliminary data.</text>
</comment>
<protein>
    <submittedName>
        <fullName evidence="1">Uncharacterized protein</fullName>
    </submittedName>
</protein>
<accession>A0A0F9KSV1</accession>
<dbReference type="EMBL" id="LAZR01012762">
    <property type="protein sequence ID" value="KKM25208.1"/>
    <property type="molecule type" value="Genomic_DNA"/>
</dbReference>
<evidence type="ECO:0000313" key="1">
    <source>
        <dbReference type="EMBL" id="KKM25208.1"/>
    </source>
</evidence>
<feature type="non-terminal residue" evidence="1">
    <location>
        <position position="1"/>
    </location>
</feature>
<proteinExistence type="predicted"/>
<gene>
    <name evidence="1" type="ORF">LCGC14_1597300</name>
</gene>
<dbReference type="AlphaFoldDB" id="A0A0F9KSV1"/>
<feature type="non-terminal residue" evidence="1">
    <location>
        <position position="1118"/>
    </location>
</feature>
<organism evidence="1">
    <name type="scientific">marine sediment metagenome</name>
    <dbReference type="NCBI Taxonomy" id="412755"/>
    <lineage>
        <taxon>unclassified sequences</taxon>
        <taxon>metagenomes</taxon>
        <taxon>ecological metagenomes</taxon>
    </lineage>
</organism>
<sequence>MPPAENTDPSVVSARFNYQTVEGTPENVLSKIYFEGFGNYEYGDENKTYIDTAITFISEDARINSYIEYQNRFIQSLMSLINLRTITDVEAEQYLESKITFEIDDENKGSFNIFSELNGVYSVFTEESGETLAYFRNILKSLDSGIFIADREARMIESFRFDNGGLLDTLGSAGSVVDRNDDLDVMVASLEIDVSALELKVDVDKNNILTAEGNLSEARGIYNNIVVAINEQKDTVDKAYKEYLKAKEKYFFATNIYMAGDDPHSSVEMYKYQLVEYAGNMARVEERYRILKAVMMMEREMKSDGDELAGLFEGLKEKNSSLNLAEEALQLLKLFSYLYNNELGMLESRIASIDESLKDSALSNYERDKLTGLKNSLITKRDKLTDACEQYTNINFAPGYGSVAYTLLSDGLSEIGNLSVGEKNSYIKALGDFIKDSGGEIFSNGFNGGNVNTLGLMVVELEEHVLGIRAELEEFKQNAEGEYRGRVDTFNEDMLNRYTDAFSRGVMYKKEMEVMGREIGYLVSGLSEKERSEYESYQSAAAGDWDEVDLDGADESVQILLMLEKRKEEVEELILLYEVLTGAHGLEGQTEYEIERWGAGLEKLAEKYNIEEGDVIRYEDVVSEGILLESYDMSERGLFKLELGRIIELFEGVAALDYYNAVIDNGVYGDLLNGILVVNRGIGEDKAGLEEYRFGLQIAGLKEEGNRYRDKVNTGKENGYREWDGQYRKIYEGYREWLYEMEGKYADAEEGWKDKKVEYVKKRGKWFEDVSGGSIGVGDEVLKELEEEVNELAEGVIGYAGGLRINGEEIEREYIKEVTIPRWISDYDVQANMTFGYRGRTEPGDEMIEESIQRLRENIKVFEGKKSGMEAEKIYFKLKKTKEMILAEIRMVDEGNKSMVDEVMEEANFKKVGGGCEKRVLVDYSVLFGKKKEKKHIRSYLGYVFDEVMFELKGIEVFKGIKDITERNILMLKETERIRLSKEEVLGTEDKAGKLYKEHIGRFPTGGDVGQYIKEKQRKKGFFETVFGIGKAIMEGISNSIASLFGKGEKDIQEEYTAFQALLVKEIGYTPNKELETGRIMLEYQRIAAIEGEATEKADAGFFNAPLVPGGPSLKSVG</sequence>
<name>A0A0F9KSV1_9ZZZZ</name>